<reference evidence="1 2" key="2">
    <citation type="journal article" date="2022" name="Mol. Ecol. Resour.">
        <title>The genomes of chicory, endive, great burdock and yacon provide insights into Asteraceae paleo-polyploidization history and plant inulin production.</title>
        <authorList>
            <person name="Fan W."/>
            <person name="Wang S."/>
            <person name="Wang H."/>
            <person name="Wang A."/>
            <person name="Jiang F."/>
            <person name="Liu H."/>
            <person name="Zhao H."/>
            <person name="Xu D."/>
            <person name="Zhang Y."/>
        </authorList>
    </citation>
    <scope>NUCLEOTIDE SEQUENCE [LARGE SCALE GENOMIC DNA]</scope>
    <source>
        <strain evidence="2">cv. Niubang</strain>
    </source>
</reference>
<protein>
    <submittedName>
        <fullName evidence="1">Uncharacterized protein</fullName>
    </submittedName>
</protein>
<dbReference type="Proteomes" id="UP001055879">
    <property type="component" value="Linkage Group LG03"/>
</dbReference>
<evidence type="ECO:0000313" key="2">
    <source>
        <dbReference type="Proteomes" id="UP001055879"/>
    </source>
</evidence>
<comment type="caution">
    <text evidence="1">The sequence shown here is derived from an EMBL/GenBank/DDBJ whole genome shotgun (WGS) entry which is preliminary data.</text>
</comment>
<proteinExistence type="predicted"/>
<name>A0ACB9DJJ2_ARCLA</name>
<reference evidence="2" key="1">
    <citation type="journal article" date="2022" name="Mol. Ecol. Resour.">
        <title>The genomes of chicory, endive, great burdock and yacon provide insights into Asteraceae palaeo-polyploidization history and plant inulin production.</title>
        <authorList>
            <person name="Fan W."/>
            <person name="Wang S."/>
            <person name="Wang H."/>
            <person name="Wang A."/>
            <person name="Jiang F."/>
            <person name="Liu H."/>
            <person name="Zhao H."/>
            <person name="Xu D."/>
            <person name="Zhang Y."/>
        </authorList>
    </citation>
    <scope>NUCLEOTIDE SEQUENCE [LARGE SCALE GENOMIC DNA]</scope>
    <source>
        <strain evidence="2">cv. Niubang</strain>
    </source>
</reference>
<sequence length="150" mass="17202">MDFKSTNKEEKLCLVSSKIKEAWLWHNRFCHLNFHTLEKLVKLELVSGLPSIKFDRGHLCSACEMGKLKRVAHKSMSDISCTKPLQMLHVDLCGSISVQILGGCRGFEVTMVMSLRKPLRPILQHRAFHRTSQLRGLHNKMVLLNGRTKH</sequence>
<accession>A0ACB9DJJ2</accession>
<evidence type="ECO:0000313" key="1">
    <source>
        <dbReference type="EMBL" id="KAI3746819.1"/>
    </source>
</evidence>
<gene>
    <name evidence="1" type="ORF">L6452_09260</name>
</gene>
<organism evidence="1 2">
    <name type="scientific">Arctium lappa</name>
    <name type="common">Greater burdock</name>
    <name type="synonym">Lappa major</name>
    <dbReference type="NCBI Taxonomy" id="4217"/>
    <lineage>
        <taxon>Eukaryota</taxon>
        <taxon>Viridiplantae</taxon>
        <taxon>Streptophyta</taxon>
        <taxon>Embryophyta</taxon>
        <taxon>Tracheophyta</taxon>
        <taxon>Spermatophyta</taxon>
        <taxon>Magnoliopsida</taxon>
        <taxon>eudicotyledons</taxon>
        <taxon>Gunneridae</taxon>
        <taxon>Pentapetalae</taxon>
        <taxon>asterids</taxon>
        <taxon>campanulids</taxon>
        <taxon>Asterales</taxon>
        <taxon>Asteraceae</taxon>
        <taxon>Carduoideae</taxon>
        <taxon>Cardueae</taxon>
        <taxon>Arctiinae</taxon>
        <taxon>Arctium</taxon>
    </lineage>
</organism>
<keyword evidence="2" id="KW-1185">Reference proteome</keyword>
<dbReference type="EMBL" id="CM042049">
    <property type="protein sequence ID" value="KAI3746819.1"/>
    <property type="molecule type" value="Genomic_DNA"/>
</dbReference>